<evidence type="ECO:0000313" key="1">
    <source>
        <dbReference type="EMBL" id="PIO14702.1"/>
    </source>
</evidence>
<dbReference type="GO" id="GO:0034632">
    <property type="term" value="F:retinol transmembrane transporter activity"/>
    <property type="evidence" value="ECO:0007669"/>
    <property type="project" value="InterPro"/>
</dbReference>
<gene>
    <name evidence="1" type="ORF">AB205_0070120</name>
</gene>
<dbReference type="Pfam" id="PF14752">
    <property type="entry name" value="RBP_receptor"/>
    <property type="match status" value="1"/>
</dbReference>
<name>A0A2G9QGF2_AQUCT</name>
<reference evidence="2" key="1">
    <citation type="journal article" date="2017" name="Nat. Commun.">
        <title>The North American bullfrog draft genome provides insight into hormonal regulation of long noncoding RNA.</title>
        <authorList>
            <person name="Hammond S.A."/>
            <person name="Warren R.L."/>
            <person name="Vandervalk B.P."/>
            <person name="Kucuk E."/>
            <person name="Khan H."/>
            <person name="Gibb E.A."/>
            <person name="Pandoh P."/>
            <person name="Kirk H."/>
            <person name="Zhao Y."/>
            <person name="Jones M."/>
            <person name="Mungall A.J."/>
            <person name="Coope R."/>
            <person name="Pleasance S."/>
            <person name="Moore R.A."/>
            <person name="Holt R.A."/>
            <person name="Round J.M."/>
            <person name="Ohora S."/>
            <person name="Walle B.V."/>
            <person name="Veldhoen N."/>
            <person name="Helbing C.C."/>
            <person name="Birol I."/>
        </authorList>
    </citation>
    <scope>NUCLEOTIDE SEQUENCE [LARGE SCALE GENOMIC DNA]</scope>
</reference>
<proteinExistence type="predicted"/>
<dbReference type="OrthoDB" id="2376984at2759"/>
<dbReference type="EMBL" id="KV998265">
    <property type="protein sequence ID" value="PIO14702.1"/>
    <property type="molecule type" value="Genomic_DNA"/>
</dbReference>
<dbReference type="Proteomes" id="UP000228934">
    <property type="component" value="Unassembled WGS sequence"/>
</dbReference>
<accession>A0A2G9QGF2</accession>
<protein>
    <submittedName>
        <fullName evidence="1">Uncharacterized protein</fullName>
    </submittedName>
</protein>
<evidence type="ECO:0000313" key="2">
    <source>
        <dbReference type="Proteomes" id="UP000228934"/>
    </source>
</evidence>
<keyword evidence="2" id="KW-1185">Reference proteome</keyword>
<organism evidence="1 2">
    <name type="scientific">Aquarana catesbeiana</name>
    <name type="common">American bullfrog</name>
    <name type="synonym">Rana catesbeiana</name>
    <dbReference type="NCBI Taxonomy" id="8400"/>
    <lineage>
        <taxon>Eukaryota</taxon>
        <taxon>Metazoa</taxon>
        <taxon>Chordata</taxon>
        <taxon>Craniata</taxon>
        <taxon>Vertebrata</taxon>
        <taxon>Euteleostomi</taxon>
        <taxon>Amphibia</taxon>
        <taxon>Batrachia</taxon>
        <taxon>Anura</taxon>
        <taxon>Neobatrachia</taxon>
        <taxon>Ranoidea</taxon>
        <taxon>Ranidae</taxon>
        <taxon>Aquarana</taxon>
    </lineage>
</organism>
<dbReference type="AlphaFoldDB" id="A0A2G9QGF2"/>
<sequence length="67" mass="7521">MKPPKWKQPDLEEVIHLMPADGRMMKGARSQLARARWGLAYTLIHNPSLLCHRGSKSINGGSPMRPT</sequence>
<dbReference type="GO" id="GO:0038023">
    <property type="term" value="F:signaling receptor activity"/>
    <property type="evidence" value="ECO:0007669"/>
    <property type="project" value="InterPro"/>
</dbReference>
<dbReference type="InterPro" id="IPR026612">
    <property type="entry name" value="STRA6-like"/>
</dbReference>